<dbReference type="PIRSF" id="PIRSF500231">
    <property type="entry name" value="Oat_dag"/>
    <property type="match status" value="1"/>
</dbReference>
<comment type="catalytic activity">
    <reaction evidence="2">
        <text>all-trans-retinol + an acyl-CoA = an all-trans-retinyl ester + CoA</text>
        <dbReference type="Rhea" id="RHEA:11488"/>
        <dbReference type="ChEBI" id="CHEBI:17336"/>
        <dbReference type="ChEBI" id="CHEBI:57287"/>
        <dbReference type="ChEBI" id="CHEBI:58342"/>
        <dbReference type="ChEBI" id="CHEBI:63410"/>
        <dbReference type="EC" id="2.3.1.76"/>
    </reaction>
    <physiologicalReaction direction="left-to-right" evidence="2">
        <dbReference type="Rhea" id="RHEA:11489"/>
    </physiologicalReaction>
</comment>
<evidence type="ECO:0000256" key="21">
    <source>
        <dbReference type="ARBA" id="ARBA00048096"/>
    </source>
</evidence>
<evidence type="ECO:0000256" key="7">
    <source>
        <dbReference type="ARBA" id="ARBA00001764"/>
    </source>
</evidence>
<dbReference type="CTD" id="436731"/>
<evidence type="ECO:0000313" key="33">
    <source>
        <dbReference type="Proteomes" id="UP000515152"/>
    </source>
</evidence>
<evidence type="ECO:0000256" key="20">
    <source>
        <dbReference type="ARBA" id="ARBA00047807"/>
    </source>
</evidence>
<evidence type="ECO:0000256" key="13">
    <source>
        <dbReference type="ARBA" id="ARBA00022824"/>
    </source>
</evidence>
<evidence type="ECO:0000256" key="2">
    <source>
        <dbReference type="ARBA" id="ARBA00000633"/>
    </source>
</evidence>
<keyword evidence="16 29" id="KW-0012">Acyltransferase</keyword>
<keyword evidence="11 29" id="KW-0808">Transferase</keyword>
<comment type="catalytic activity">
    <reaction evidence="19">
        <text>1-O-(9Z-octadecyl)-3-(9Z-octadecenoyl)-glycerol + (9Z)-octadecenoyl-CoA = 1-O-(9Z-octadecenyl)-2,3-di-(9Z-octadecenoyl)glycerol + CoA</text>
        <dbReference type="Rhea" id="RHEA:55344"/>
        <dbReference type="ChEBI" id="CHEBI:57287"/>
        <dbReference type="ChEBI" id="CHEBI:57387"/>
        <dbReference type="ChEBI" id="CHEBI:138735"/>
        <dbReference type="ChEBI" id="CHEBI:197429"/>
    </reaction>
    <physiologicalReaction direction="left-to-right" evidence="19">
        <dbReference type="Rhea" id="RHEA:55345"/>
    </physiologicalReaction>
</comment>
<evidence type="ECO:0000313" key="34">
    <source>
        <dbReference type="RefSeq" id="XP_031432558.1"/>
    </source>
</evidence>
<keyword evidence="14 32" id="KW-1133">Transmembrane helix</keyword>
<evidence type="ECO:0000256" key="15">
    <source>
        <dbReference type="ARBA" id="ARBA00023136"/>
    </source>
</evidence>
<evidence type="ECO:0000256" key="5">
    <source>
        <dbReference type="ARBA" id="ARBA00001313"/>
    </source>
</evidence>
<feature type="transmembrane region" description="Helical" evidence="32">
    <location>
        <begin position="339"/>
        <end position="357"/>
    </location>
</feature>
<comment type="catalytic activity">
    <reaction evidence="27">
        <text>1-(9Z-octadecenoyl)-glycerol + (9Z)-octadecenoyl-CoA = 1,2-di-(9Z-octadecenoyl)-glycerol + CoA</text>
        <dbReference type="Rhea" id="RHEA:37915"/>
        <dbReference type="ChEBI" id="CHEBI:52323"/>
        <dbReference type="ChEBI" id="CHEBI:57287"/>
        <dbReference type="ChEBI" id="CHEBI:57387"/>
        <dbReference type="ChEBI" id="CHEBI:75342"/>
    </reaction>
    <physiologicalReaction direction="left-to-right" evidence="27">
        <dbReference type="Rhea" id="RHEA:37916"/>
    </physiologicalReaction>
</comment>
<evidence type="ECO:0000256" key="23">
    <source>
        <dbReference type="ARBA" id="ARBA00048614"/>
    </source>
</evidence>
<evidence type="ECO:0000256" key="32">
    <source>
        <dbReference type="SAM" id="Phobius"/>
    </source>
</evidence>
<dbReference type="UniPathway" id="UPA00230"/>
<dbReference type="GO" id="GO:0019432">
    <property type="term" value="P:triglyceride biosynthetic process"/>
    <property type="evidence" value="ECO:0007669"/>
    <property type="project" value="InterPro"/>
</dbReference>
<evidence type="ECO:0000256" key="19">
    <source>
        <dbReference type="ARBA" id="ARBA00047609"/>
    </source>
</evidence>
<evidence type="ECO:0000256" key="30">
    <source>
        <dbReference type="PIRSR" id="PIRSR000439-1"/>
    </source>
</evidence>
<comment type="subunit">
    <text evidence="17">Homodimer or homotetramer; both forms have similar enzymatic activities.</text>
</comment>
<dbReference type="Proteomes" id="UP000515152">
    <property type="component" value="Chromosome 11"/>
</dbReference>
<comment type="catalytic activity">
    <reaction evidence="21">
        <text>2,3-di-(9Z)-octadecenoyl-sn-glycerol + (9Z)-octadecenoyl-CoA = 1,2,3-tri-(9Z-octadecenoyl)-glycerol + CoA</text>
        <dbReference type="Rhea" id="RHEA:38439"/>
        <dbReference type="ChEBI" id="CHEBI:53753"/>
        <dbReference type="ChEBI" id="CHEBI:57287"/>
        <dbReference type="ChEBI" id="CHEBI:57387"/>
        <dbReference type="ChEBI" id="CHEBI:75824"/>
    </reaction>
    <physiologicalReaction direction="left-to-right" evidence="21">
        <dbReference type="Rhea" id="RHEA:38440"/>
    </physiologicalReaction>
</comment>
<comment type="catalytic activity">
    <reaction evidence="7">
        <text>all-trans-retinol + hexadecanoyl-CoA = all-trans-retinyl hexadecanoate + CoA</text>
        <dbReference type="Rhea" id="RHEA:38175"/>
        <dbReference type="ChEBI" id="CHEBI:17336"/>
        <dbReference type="ChEBI" id="CHEBI:17616"/>
        <dbReference type="ChEBI" id="CHEBI:57287"/>
        <dbReference type="ChEBI" id="CHEBI:57379"/>
    </reaction>
    <physiologicalReaction direction="left-to-right" evidence="7">
        <dbReference type="Rhea" id="RHEA:38176"/>
    </physiologicalReaction>
</comment>
<dbReference type="GO" id="GO:0005789">
    <property type="term" value="C:endoplasmic reticulum membrane"/>
    <property type="evidence" value="ECO:0007669"/>
    <property type="project" value="UniProtKB-SubCell"/>
</dbReference>
<evidence type="ECO:0000256" key="6">
    <source>
        <dbReference type="ARBA" id="ARBA00001349"/>
    </source>
</evidence>
<keyword evidence="33" id="KW-1185">Reference proteome</keyword>
<keyword evidence="15 29" id="KW-0472">Membrane</keyword>
<evidence type="ECO:0000256" key="24">
    <source>
        <dbReference type="ARBA" id="ARBA00048634"/>
    </source>
</evidence>
<comment type="pathway">
    <text evidence="9">Lipid metabolism; glycerolipid metabolism.</text>
</comment>
<comment type="catalytic activity">
    <reaction evidence="20">
        <text>1-O-(9Z-octadecenyl)-glycerol + (9Z)-octadecenoyl-CoA = 1-O-(9Z-octadecyl)-3-(9Z-octadecenoyl)-glycerol + CoA</text>
        <dbReference type="Rhea" id="RHEA:55340"/>
        <dbReference type="ChEBI" id="CHEBI:34116"/>
        <dbReference type="ChEBI" id="CHEBI:57287"/>
        <dbReference type="ChEBI" id="CHEBI:57387"/>
        <dbReference type="ChEBI" id="CHEBI:197429"/>
    </reaction>
    <physiologicalReaction direction="left-to-right" evidence="20">
        <dbReference type="Rhea" id="RHEA:55341"/>
    </physiologicalReaction>
</comment>
<dbReference type="Pfam" id="PF03062">
    <property type="entry name" value="MBOAT"/>
    <property type="match status" value="1"/>
</dbReference>
<dbReference type="GO" id="GO:0004144">
    <property type="term" value="F:diacylglycerol O-acyltransferase activity"/>
    <property type="evidence" value="ECO:0007669"/>
    <property type="project" value="UniProtKB-EC"/>
</dbReference>
<dbReference type="RefSeq" id="XP_031432558.1">
    <property type="nucleotide sequence ID" value="XM_031576698.2"/>
</dbReference>
<reference evidence="34" key="1">
    <citation type="submission" date="2025-08" db="UniProtKB">
        <authorList>
            <consortium name="RefSeq"/>
        </authorList>
    </citation>
    <scope>IDENTIFICATION</scope>
</reference>
<protein>
    <recommendedName>
        <fullName evidence="29">O-acyltransferase</fullName>
    </recommendedName>
</protein>
<keyword evidence="13 29" id="KW-0256">Endoplasmic reticulum</keyword>
<name>A0A6P8FXF5_CLUHA</name>
<evidence type="ECO:0000256" key="8">
    <source>
        <dbReference type="ARBA" id="ARBA00004477"/>
    </source>
</evidence>
<dbReference type="OrthoDB" id="10039049at2759"/>
<comment type="catalytic activity">
    <reaction evidence="24">
        <text>an acyl-CoA + a 1,2-diacyl-sn-glycerol = a triacyl-sn-glycerol + CoA</text>
        <dbReference type="Rhea" id="RHEA:10868"/>
        <dbReference type="ChEBI" id="CHEBI:17815"/>
        <dbReference type="ChEBI" id="CHEBI:57287"/>
        <dbReference type="ChEBI" id="CHEBI:58342"/>
        <dbReference type="ChEBI" id="CHEBI:64615"/>
        <dbReference type="EC" id="2.3.1.20"/>
    </reaction>
    <physiologicalReaction direction="left-to-right" evidence="24">
        <dbReference type="Rhea" id="RHEA:10869"/>
    </physiologicalReaction>
</comment>
<gene>
    <name evidence="34" type="primary">dgat1b</name>
</gene>
<evidence type="ECO:0000256" key="1">
    <source>
        <dbReference type="ARBA" id="ARBA00000174"/>
    </source>
</evidence>
<organism evidence="33 34">
    <name type="scientific">Clupea harengus</name>
    <name type="common">Atlantic herring</name>
    <dbReference type="NCBI Taxonomy" id="7950"/>
    <lineage>
        <taxon>Eukaryota</taxon>
        <taxon>Metazoa</taxon>
        <taxon>Chordata</taxon>
        <taxon>Craniata</taxon>
        <taxon>Vertebrata</taxon>
        <taxon>Euteleostomi</taxon>
        <taxon>Actinopterygii</taxon>
        <taxon>Neopterygii</taxon>
        <taxon>Teleostei</taxon>
        <taxon>Clupei</taxon>
        <taxon>Clupeiformes</taxon>
        <taxon>Clupeoidei</taxon>
        <taxon>Clupeidae</taxon>
        <taxon>Clupea</taxon>
    </lineage>
</organism>
<evidence type="ECO:0000256" key="18">
    <source>
        <dbReference type="ARBA" id="ARBA00047367"/>
    </source>
</evidence>
<evidence type="ECO:0000256" key="31">
    <source>
        <dbReference type="SAM" id="MobiDB-lite"/>
    </source>
</evidence>
<evidence type="ECO:0000256" key="4">
    <source>
        <dbReference type="ARBA" id="ARBA00001118"/>
    </source>
</evidence>
<comment type="catalytic activity">
    <reaction evidence="1">
        <text>hexadecane-1,2-diol + hexadecanoyl-CoA = 2-hydroxyhexadecyl hexadecanoate + CoA</text>
        <dbReference type="Rhea" id="RHEA:38171"/>
        <dbReference type="ChEBI" id="CHEBI:57287"/>
        <dbReference type="ChEBI" id="CHEBI:57379"/>
        <dbReference type="ChEBI" id="CHEBI:75586"/>
        <dbReference type="ChEBI" id="CHEBI:75587"/>
    </reaction>
    <physiologicalReaction direction="left-to-right" evidence="1">
        <dbReference type="Rhea" id="RHEA:38172"/>
    </physiologicalReaction>
</comment>
<evidence type="ECO:0000256" key="25">
    <source>
        <dbReference type="ARBA" id="ARBA00048728"/>
    </source>
</evidence>
<comment type="catalytic activity">
    <reaction evidence="5">
        <text>2-(9Z-octadecenoyl)-glycerol + hexadecanoyl-CoA = 1-hexadecanoyl-2-(9Z-octadecenoyl)-sn-glycerol + CoA</text>
        <dbReference type="Rhea" id="RHEA:38071"/>
        <dbReference type="ChEBI" id="CHEBI:57287"/>
        <dbReference type="ChEBI" id="CHEBI:57379"/>
        <dbReference type="ChEBI" id="CHEBI:73990"/>
        <dbReference type="ChEBI" id="CHEBI:75466"/>
    </reaction>
    <physiologicalReaction direction="left-to-right" evidence="5">
        <dbReference type="Rhea" id="RHEA:38072"/>
    </physiologicalReaction>
</comment>
<evidence type="ECO:0000256" key="12">
    <source>
        <dbReference type="ARBA" id="ARBA00022692"/>
    </source>
</evidence>
<evidence type="ECO:0000256" key="26">
    <source>
        <dbReference type="ARBA" id="ARBA00048907"/>
    </source>
</evidence>
<feature type="transmembrane region" description="Helical" evidence="32">
    <location>
        <begin position="138"/>
        <end position="158"/>
    </location>
</feature>
<feature type="active site" evidence="30">
    <location>
        <position position="430"/>
    </location>
</feature>
<proteinExistence type="inferred from homology"/>
<feature type="transmembrane region" description="Helical" evidence="32">
    <location>
        <begin position="441"/>
        <end position="459"/>
    </location>
</feature>
<sequence>MTMGDREIVGPITRQRRATFSMTRRGSLKSLNEFKGLNAKSVGKGKSDRKAQESQTNGNPNEKSKRKSHGDKLSCHKLQESLLSSSSGFSNYRGILNWCVVMLVLSNARLFLENLLKYGILVDPIQIVSLFLKDPNSWPAACLALVSHVFVIMALYVERQLAKGSISEQFGMFIHFLNLSIILCFPMATVLCLPSITPVGGAFTLGVYTILLLKLYSYKDVNKWCRERRQTKARSLSRSLSCPSTPTASDSTETHVSYPGNLSLRDLYYFVFAPTLCYELNFPRCPRIRMGFLLRRMFEMLLLAQLLVGLIQQWMVPVIQSSMKPLQEMDFSRMVERLLRLAIPNHLIWLIFFYWFFHSSMNFMAELLKFGDREFYRDWWNSETVTYFWQNWNIPVHKWCLRHFYKPLLRRGASKWASQSAVFFLSAFFHEYLVSVPLRMFRLWAFMGMMAQLPLAFFVSRYLRGNYGNAAVWMSLIIGQPIAVLMYVHDYYVLHHAERP</sequence>
<keyword evidence="12 32" id="KW-0812">Transmembrane</keyword>
<evidence type="ECO:0000256" key="11">
    <source>
        <dbReference type="ARBA" id="ARBA00022679"/>
    </source>
</evidence>
<comment type="catalytic activity">
    <reaction evidence="28">
        <text>1,3-di-(9Z-octadecenoyl)-glycerol + (9Z)-octadecenoyl-CoA = 1,2,3-tri-(9Z-octadecenoyl)-glycerol + CoA</text>
        <dbReference type="Rhea" id="RHEA:38435"/>
        <dbReference type="ChEBI" id="CHEBI:53753"/>
        <dbReference type="ChEBI" id="CHEBI:57287"/>
        <dbReference type="ChEBI" id="CHEBI:57387"/>
        <dbReference type="ChEBI" id="CHEBI:75735"/>
    </reaction>
    <physiologicalReaction direction="left-to-right" evidence="28">
        <dbReference type="Rhea" id="RHEA:38436"/>
    </physiologicalReaction>
</comment>
<feature type="transmembrane region" description="Helical" evidence="32">
    <location>
        <begin position="170"/>
        <end position="190"/>
    </location>
</feature>
<evidence type="ECO:0000256" key="3">
    <source>
        <dbReference type="ARBA" id="ARBA00000895"/>
    </source>
</evidence>
<evidence type="ECO:0000256" key="29">
    <source>
        <dbReference type="PIRNR" id="PIRNR000439"/>
    </source>
</evidence>
<evidence type="ECO:0000256" key="10">
    <source>
        <dbReference type="ARBA" id="ARBA00009010"/>
    </source>
</evidence>
<feature type="region of interest" description="Disordered" evidence="31">
    <location>
        <begin position="1"/>
        <end position="71"/>
    </location>
</feature>
<evidence type="ECO:0000256" key="14">
    <source>
        <dbReference type="ARBA" id="ARBA00022989"/>
    </source>
</evidence>
<evidence type="ECO:0000256" key="27">
    <source>
        <dbReference type="ARBA" id="ARBA00049168"/>
    </source>
</evidence>
<evidence type="ECO:0000256" key="9">
    <source>
        <dbReference type="ARBA" id="ARBA00005175"/>
    </source>
</evidence>
<dbReference type="PIRSF" id="PIRSF000439">
    <property type="entry name" value="Oat_ACAT_DAG_ARE"/>
    <property type="match status" value="1"/>
</dbReference>
<dbReference type="PANTHER" id="PTHR10408">
    <property type="entry name" value="STEROL O-ACYLTRANSFERASE"/>
    <property type="match status" value="1"/>
</dbReference>
<dbReference type="AlphaFoldDB" id="A0A6P8FXF5"/>
<dbReference type="InterPro" id="IPR027251">
    <property type="entry name" value="Diacylglycerol_acylTrfase1"/>
</dbReference>
<dbReference type="InterPro" id="IPR004299">
    <property type="entry name" value="MBOAT_fam"/>
</dbReference>
<comment type="catalytic activity">
    <reaction evidence="3">
        <text>13-cis-retinol + hexadecanoyl-CoA = 13-cis-retinyl hexadecanoate + CoA</text>
        <dbReference type="Rhea" id="RHEA:55296"/>
        <dbReference type="ChEBI" id="CHEBI:45479"/>
        <dbReference type="ChEBI" id="CHEBI:57287"/>
        <dbReference type="ChEBI" id="CHEBI:57379"/>
        <dbReference type="ChEBI" id="CHEBI:138722"/>
    </reaction>
    <physiologicalReaction direction="left-to-right" evidence="3">
        <dbReference type="Rhea" id="RHEA:55297"/>
    </physiologicalReaction>
</comment>
<evidence type="ECO:0000256" key="22">
    <source>
        <dbReference type="ARBA" id="ARBA00048135"/>
    </source>
</evidence>
<dbReference type="GeneID" id="105910649"/>
<comment type="catalytic activity">
    <reaction evidence="6">
        <text>1,2-di-(9Z-octadecenoyl)-sn-glycerol + hexadecanoyl-CoA = 1,2-di-(9Z)-octadecenoyl-3-hexadecanoyl-sn-glycerol + CoA</text>
        <dbReference type="Rhea" id="RHEA:38163"/>
        <dbReference type="ChEBI" id="CHEBI:52333"/>
        <dbReference type="ChEBI" id="CHEBI:57287"/>
        <dbReference type="ChEBI" id="CHEBI:57379"/>
        <dbReference type="ChEBI" id="CHEBI:75583"/>
    </reaction>
    <physiologicalReaction direction="left-to-right" evidence="6">
        <dbReference type="Rhea" id="RHEA:38164"/>
    </physiologicalReaction>
</comment>
<comment type="catalytic activity">
    <reaction evidence="26">
        <text>hexadecan-1-ol + hexadecanoyl-CoA = hexadecyl hexadecanoate + CoA</text>
        <dbReference type="Rhea" id="RHEA:38167"/>
        <dbReference type="ChEBI" id="CHEBI:16125"/>
        <dbReference type="ChEBI" id="CHEBI:57287"/>
        <dbReference type="ChEBI" id="CHEBI:57379"/>
        <dbReference type="ChEBI" id="CHEBI:75584"/>
    </reaction>
    <physiologicalReaction direction="left-to-right" evidence="26">
        <dbReference type="Rhea" id="RHEA:38168"/>
    </physiologicalReaction>
</comment>
<comment type="catalytic activity">
    <reaction evidence="25">
        <text>1,2-di-(9Z-octadecenoyl)-glycerol + (9Z)-octadecenoate + H(+) = 1,2,3-tri-(9Z-octadecenoyl)-glycerol + H2O</text>
        <dbReference type="Rhea" id="RHEA:38379"/>
        <dbReference type="ChEBI" id="CHEBI:15377"/>
        <dbReference type="ChEBI" id="CHEBI:15378"/>
        <dbReference type="ChEBI" id="CHEBI:30823"/>
        <dbReference type="ChEBI" id="CHEBI:52323"/>
        <dbReference type="ChEBI" id="CHEBI:53753"/>
    </reaction>
    <physiologicalReaction direction="left-to-right" evidence="25">
        <dbReference type="Rhea" id="RHEA:38380"/>
    </physiologicalReaction>
</comment>
<comment type="catalytic activity">
    <reaction evidence="22">
        <text>2-(9Z-octadecenoyl)-glycerol + (9Z)-octadecenoyl-CoA = 1,2-di-(9Z-octadecenoyl)-sn-glycerol + CoA</text>
        <dbReference type="Rhea" id="RHEA:37911"/>
        <dbReference type="ChEBI" id="CHEBI:52333"/>
        <dbReference type="ChEBI" id="CHEBI:57287"/>
        <dbReference type="ChEBI" id="CHEBI:57387"/>
        <dbReference type="ChEBI" id="CHEBI:73990"/>
    </reaction>
    <physiologicalReaction direction="left-to-right" evidence="22">
        <dbReference type="Rhea" id="RHEA:37912"/>
    </physiologicalReaction>
</comment>
<comment type="subcellular location">
    <subcellularLocation>
        <location evidence="8 29">Endoplasmic reticulum membrane</location>
        <topology evidence="8 29">Multi-pass membrane protein</topology>
    </subcellularLocation>
</comment>
<dbReference type="KEGG" id="char:105910649"/>
<comment type="similarity">
    <text evidence="10 29">Belongs to the membrane-bound acyltransferase family. Sterol o-acyltransferase subfamily.</text>
</comment>
<dbReference type="PANTHER" id="PTHR10408:SF18">
    <property type="entry name" value="O-ACYLTRANSFERASE"/>
    <property type="match status" value="1"/>
</dbReference>
<dbReference type="InterPro" id="IPR014371">
    <property type="entry name" value="Oat_ACAT_DAG_ARE"/>
</dbReference>
<feature type="transmembrane region" description="Helical" evidence="32">
    <location>
        <begin position="471"/>
        <end position="489"/>
    </location>
</feature>
<comment type="catalytic activity">
    <reaction evidence="4">
        <text>hexadecane-1,2-diol + 2 hexadecanoyl-CoA = 1,2-O,O-dihexadecanoyl-1,2-hexadecanediol + 2 CoA</text>
        <dbReference type="Rhea" id="RHEA:38211"/>
        <dbReference type="ChEBI" id="CHEBI:57287"/>
        <dbReference type="ChEBI" id="CHEBI:57379"/>
        <dbReference type="ChEBI" id="CHEBI:75586"/>
        <dbReference type="ChEBI" id="CHEBI:75608"/>
    </reaction>
    <physiologicalReaction direction="left-to-right" evidence="4">
        <dbReference type="Rhea" id="RHEA:38212"/>
    </physiologicalReaction>
</comment>
<evidence type="ECO:0000256" key="16">
    <source>
        <dbReference type="ARBA" id="ARBA00023315"/>
    </source>
</evidence>
<feature type="transmembrane region" description="Helical" evidence="32">
    <location>
        <begin position="196"/>
        <end position="216"/>
    </location>
</feature>
<dbReference type="GO" id="GO:0050252">
    <property type="term" value="F:retinol O-fatty-acyltransferase activity"/>
    <property type="evidence" value="ECO:0007669"/>
    <property type="project" value="UniProtKB-EC"/>
</dbReference>
<evidence type="ECO:0000256" key="28">
    <source>
        <dbReference type="ARBA" id="ARBA00049549"/>
    </source>
</evidence>
<accession>A0A6P8FXF5</accession>
<evidence type="ECO:0000256" key="17">
    <source>
        <dbReference type="ARBA" id="ARBA00023610"/>
    </source>
</evidence>
<comment type="catalytic activity">
    <reaction evidence="18">
        <text>1,2-di-(9Z-octadecenoyl)-sn-glycerol + (9Z)-octadecenoyl-CoA = 1,2,3-tri-(9Z-octadecenoyl)-glycerol + CoA</text>
        <dbReference type="Rhea" id="RHEA:38219"/>
        <dbReference type="ChEBI" id="CHEBI:52333"/>
        <dbReference type="ChEBI" id="CHEBI:53753"/>
        <dbReference type="ChEBI" id="CHEBI:57287"/>
        <dbReference type="ChEBI" id="CHEBI:57387"/>
    </reaction>
    <physiologicalReaction direction="left-to-right" evidence="18">
        <dbReference type="Rhea" id="RHEA:38220"/>
    </physiologicalReaction>
</comment>
<comment type="catalytic activity">
    <reaction evidence="23">
        <text>1-octadecanoyl-2-(5Z,8Z,11Z,14Z-eicosatetraenoyl)-sn-glycerol + (9Z)-octadecenoyl-CoA = 1-octadecanoyl-2-(5Z,8Z,11Z,14Z)-eicosatetraenoyl-3-(9Z)-octadecenoyl-sn-glycerol + CoA</text>
        <dbReference type="Rhea" id="RHEA:38307"/>
        <dbReference type="ChEBI" id="CHEBI:57287"/>
        <dbReference type="ChEBI" id="CHEBI:57387"/>
        <dbReference type="ChEBI" id="CHEBI:75728"/>
        <dbReference type="ChEBI" id="CHEBI:75729"/>
    </reaction>
    <physiologicalReaction direction="left-to-right" evidence="23">
        <dbReference type="Rhea" id="RHEA:38308"/>
    </physiologicalReaction>
</comment>